<proteinExistence type="predicted"/>
<keyword evidence="1" id="KW-0472">Membrane</keyword>
<evidence type="ECO:0008006" key="4">
    <source>
        <dbReference type="Google" id="ProtNLM"/>
    </source>
</evidence>
<feature type="transmembrane region" description="Helical" evidence="1">
    <location>
        <begin position="30"/>
        <end position="49"/>
    </location>
</feature>
<accession>A0A2K9EQQ5</accession>
<dbReference type="RefSeq" id="WP_101301659.1">
    <property type="nucleotide sequence ID" value="NZ_CP025197.1"/>
</dbReference>
<evidence type="ECO:0000256" key="1">
    <source>
        <dbReference type="SAM" id="Phobius"/>
    </source>
</evidence>
<reference evidence="2 3" key="1">
    <citation type="submission" date="2017-12" db="EMBL/GenBank/DDBJ databases">
        <title>Complete genome sequence of Herbivorax saccincola GGR1, a novel Cellulosome-producing hydrolytic bacterium in a thermophilic biogas plant, established by Illumina and Nanopore MinION sequencing.</title>
        <authorList>
            <person name="Pechtl A."/>
            <person name="Ruckert C."/>
            <person name="Koeck D.E."/>
            <person name="Maus I."/>
            <person name="Winkler A."/>
            <person name="Kalinowski J."/>
            <person name="Puhler A."/>
            <person name="Schwarz W.W."/>
            <person name="Zverlov V.V."/>
            <person name="Schluter A."/>
            <person name="Liebl W."/>
        </authorList>
    </citation>
    <scope>NUCLEOTIDE SEQUENCE [LARGE SCALE GENOMIC DNA]</scope>
    <source>
        <strain evidence="3">SR1</strain>
    </source>
</reference>
<gene>
    <name evidence="2" type="ORF">HVS_09655</name>
</gene>
<sequence length="340" mass="39131">MVQKDKVLKPMRIWDVADYSIEIFKNNFKTFVFISLILHIPWIFAKFLIDTPDVKEGFVSFLRYIEVTNSNSTDLLGAAGKSFVEDVFVLLNIIYSLTIKLVFHAAIMKVVYYYVVDDIYDFSYKNILKIIKNGFKYMWRMARYKVYFYIVLFGVFILSFIGGLFGFSFIASIVIPLEEILSADLTIILSVVITLIVGPVVIFFPVGVIWTKMILGYNFIVNEGLSVSESRKRAFRMSAGSSRHIGFSSLFCYIIYIIVGKMFTIISFYVYGVYENDIIFYILYSLGTVLSTILYPFVIVFITVLFIDIKVKKDGLDLEIKLNELIEKQENAINTNNGEV</sequence>
<feature type="transmembrane region" description="Helical" evidence="1">
    <location>
        <begin position="146"/>
        <end position="175"/>
    </location>
</feature>
<feature type="transmembrane region" description="Helical" evidence="1">
    <location>
        <begin position="93"/>
        <end position="115"/>
    </location>
</feature>
<dbReference type="KEGG" id="hsc:HVS_09655"/>
<keyword evidence="3" id="KW-1185">Reference proteome</keyword>
<feature type="transmembrane region" description="Helical" evidence="1">
    <location>
        <begin position="187"/>
        <end position="210"/>
    </location>
</feature>
<feature type="transmembrane region" description="Helical" evidence="1">
    <location>
        <begin position="278"/>
        <end position="307"/>
    </location>
</feature>
<evidence type="ECO:0000313" key="2">
    <source>
        <dbReference type="EMBL" id="AUG57830.1"/>
    </source>
</evidence>
<organism evidence="2 3">
    <name type="scientific">Acetivibrio saccincola</name>
    <dbReference type="NCBI Taxonomy" id="1677857"/>
    <lineage>
        <taxon>Bacteria</taxon>
        <taxon>Bacillati</taxon>
        <taxon>Bacillota</taxon>
        <taxon>Clostridia</taxon>
        <taxon>Eubacteriales</taxon>
        <taxon>Oscillospiraceae</taxon>
        <taxon>Acetivibrio</taxon>
    </lineage>
</organism>
<keyword evidence="1" id="KW-1133">Transmembrane helix</keyword>
<dbReference type="AlphaFoldDB" id="A0A2K9EQQ5"/>
<evidence type="ECO:0000313" key="3">
    <source>
        <dbReference type="Proteomes" id="UP000233534"/>
    </source>
</evidence>
<feature type="transmembrane region" description="Helical" evidence="1">
    <location>
        <begin position="250"/>
        <end position="272"/>
    </location>
</feature>
<keyword evidence="1" id="KW-0812">Transmembrane</keyword>
<name>A0A2K9EQQ5_9FIRM</name>
<dbReference type="EMBL" id="CP025197">
    <property type="protein sequence ID" value="AUG57830.1"/>
    <property type="molecule type" value="Genomic_DNA"/>
</dbReference>
<dbReference type="Proteomes" id="UP000233534">
    <property type="component" value="Chromosome"/>
</dbReference>
<protein>
    <recommendedName>
        <fullName evidence="4">Glycerophosphoryl diester phosphodiesterase membrane domain-containing protein</fullName>
    </recommendedName>
</protein>